<reference evidence="3 4" key="1">
    <citation type="submission" date="2024-06" db="EMBL/GenBank/DDBJ databases">
        <authorList>
            <person name="Tuo L."/>
        </authorList>
    </citation>
    <scope>NUCLEOTIDE SEQUENCE [LARGE SCALE GENOMIC DNA]</scope>
    <source>
        <strain evidence="3 4">ZMM04-5</strain>
    </source>
</reference>
<organism evidence="3 4">
    <name type="scientific">Mesorhizobium marinum</name>
    <dbReference type="NCBI Taxonomy" id="3228790"/>
    <lineage>
        <taxon>Bacteria</taxon>
        <taxon>Pseudomonadati</taxon>
        <taxon>Pseudomonadota</taxon>
        <taxon>Alphaproteobacteria</taxon>
        <taxon>Hyphomicrobiales</taxon>
        <taxon>Phyllobacteriaceae</taxon>
        <taxon>Mesorhizobium</taxon>
    </lineage>
</organism>
<evidence type="ECO:0000256" key="2">
    <source>
        <dbReference type="SAM" id="SignalP"/>
    </source>
</evidence>
<dbReference type="Proteomes" id="UP001556196">
    <property type="component" value="Unassembled WGS sequence"/>
</dbReference>
<feature type="chain" id="PRO_5046082965" evidence="2">
    <location>
        <begin position="25"/>
        <end position="805"/>
    </location>
</feature>
<protein>
    <submittedName>
        <fullName evidence="3">Uncharacterized protein</fullName>
    </submittedName>
</protein>
<name>A0ABV3R421_9HYPH</name>
<comment type="caution">
    <text evidence="3">The sequence shown here is derived from an EMBL/GenBank/DDBJ whole genome shotgun (WGS) entry which is preliminary data.</text>
</comment>
<sequence length="805" mass="87284">MPTTRSAFLVALLLFGAAPGAATASDVVQTFPTPEVRGVRLDWCKHWGRDCGEPAASLFCAEMGFSRALRFLRDPELGRREIPTVVFGDGRVCRGPDCAGFKAIICSKPGVQAKTPDEKGSSSRDNKGTIVTAPPPVKEPGPRMKVTAIGPNATRFAYPMINRVRLDWCHNWGRACGQAAADQFCVEQGFDRASALRIDRGIGAKGIPTIVFGDGRFCEGAKCNGFRQIVCERRDRDEARQKPGDAELGLPKAGGETAGPAEMRPEGTLRMPATAFHIPTPRPVDQDKQPSITIAPRQFTNFIDFRPQPPQIVAANWNAILKIVGSYPPGASLYRCGSSDCSVSSAADFEIDPVASRENVTFNFNVTKVPHSAGVRWQVGTQPFPPFGNGVAGDIEPPGLVAAGTVAANQGWFSLDLRDVAARLPASGAILNVRVLPIGGASSQVVGQPSNVMRIFYGAKLPQTPTFEFYAKSEAPGSRPDVELTSIDFEPYHRVERWPPGCKTWEEKYGDNDKNVIEEIATFFADAWNWASKAYQWVKDRVVDVVGTLTLDLIPESVLAFALDTALASMGIPPNIPNLDQLMKEGIDGLAQEVAKTAVSQIPSADLAVNLGSLAAEVSVDVAAGMAEEELRDRLQREIEKCSRQALLQAADEIGKQTRRGAKDAVCDPTSFHAVFRIGIRNRGDIALSDVEISALANPVYRPATWTIDLGPRESMTVVAVGEPLLPNGPYSRPLLYPAQREQEDIARWWNDILFVKKASIEVLLPGARLCPGGDPGSAFCERTRELAHRSAPQLVTEPYRFSAQ</sequence>
<feature type="region of interest" description="Disordered" evidence="1">
    <location>
        <begin position="111"/>
        <end position="139"/>
    </location>
</feature>
<feature type="compositionally biased region" description="Basic and acidic residues" evidence="1">
    <location>
        <begin position="115"/>
        <end position="127"/>
    </location>
</feature>
<feature type="compositionally biased region" description="Basic and acidic residues" evidence="1">
    <location>
        <begin position="235"/>
        <end position="245"/>
    </location>
</feature>
<accession>A0ABV3R421</accession>
<feature type="signal peptide" evidence="2">
    <location>
        <begin position="1"/>
        <end position="24"/>
    </location>
</feature>
<keyword evidence="2" id="KW-0732">Signal</keyword>
<gene>
    <name evidence="3" type="ORF">ABUE31_18915</name>
</gene>
<evidence type="ECO:0000256" key="1">
    <source>
        <dbReference type="SAM" id="MobiDB-lite"/>
    </source>
</evidence>
<dbReference type="EMBL" id="JBFOCI010000006">
    <property type="protein sequence ID" value="MEW9808064.1"/>
    <property type="molecule type" value="Genomic_DNA"/>
</dbReference>
<proteinExistence type="predicted"/>
<keyword evidence="4" id="KW-1185">Reference proteome</keyword>
<evidence type="ECO:0000313" key="3">
    <source>
        <dbReference type="EMBL" id="MEW9808064.1"/>
    </source>
</evidence>
<evidence type="ECO:0000313" key="4">
    <source>
        <dbReference type="Proteomes" id="UP001556196"/>
    </source>
</evidence>
<feature type="region of interest" description="Disordered" evidence="1">
    <location>
        <begin position="235"/>
        <end position="264"/>
    </location>
</feature>
<dbReference type="RefSeq" id="WP_367725281.1">
    <property type="nucleotide sequence ID" value="NZ_JBFOCI010000006.1"/>
</dbReference>